<dbReference type="AlphaFoldDB" id="A0A7C1JUY2"/>
<comment type="caution">
    <text evidence="1">The sequence shown here is derived from an EMBL/GenBank/DDBJ whole genome shotgun (WGS) entry which is preliminary data.</text>
</comment>
<name>A0A7C1JUY2_9CHLR</name>
<accession>A0A7C1JUY2</accession>
<organism evidence="1">
    <name type="scientific">Caldilinea aerophila</name>
    <dbReference type="NCBI Taxonomy" id="133453"/>
    <lineage>
        <taxon>Bacteria</taxon>
        <taxon>Bacillati</taxon>
        <taxon>Chloroflexota</taxon>
        <taxon>Caldilineae</taxon>
        <taxon>Caldilineales</taxon>
        <taxon>Caldilineaceae</taxon>
        <taxon>Caldilinea</taxon>
    </lineage>
</organism>
<protein>
    <submittedName>
        <fullName evidence="1">Uncharacterized protein</fullName>
    </submittedName>
</protein>
<gene>
    <name evidence="1" type="ORF">ENQ20_17205</name>
</gene>
<reference evidence="1" key="1">
    <citation type="journal article" date="2020" name="mSystems">
        <title>Genome- and Community-Level Interaction Insights into Carbon Utilization and Element Cycling Functions of Hydrothermarchaeota in Hydrothermal Sediment.</title>
        <authorList>
            <person name="Zhou Z."/>
            <person name="Liu Y."/>
            <person name="Xu W."/>
            <person name="Pan J."/>
            <person name="Luo Z.H."/>
            <person name="Li M."/>
        </authorList>
    </citation>
    <scope>NUCLEOTIDE SEQUENCE [LARGE SCALE GENOMIC DNA]</scope>
    <source>
        <strain evidence="1">SpSt-289</strain>
    </source>
</reference>
<proteinExistence type="predicted"/>
<dbReference type="EMBL" id="DSMG01000177">
    <property type="protein sequence ID" value="HDX33207.1"/>
    <property type="molecule type" value="Genomic_DNA"/>
</dbReference>
<sequence>MSNINYATSAEALSNVVHYPRDASFGKDSCQVRSGNAPQALAAPRNAIASLLCIEGWISLPDGFRYCNRFLQNSLKLLGVFAT</sequence>
<evidence type="ECO:0000313" key="1">
    <source>
        <dbReference type="EMBL" id="HDX33207.1"/>
    </source>
</evidence>